<proteinExistence type="predicted"/>
<evidence type="ECO:0000256" key="1">
    <source>
        <dbReference type="SAM" id="Coils"/>
    </source>
</evidence>
<dbReference type="EMBL" id="JASCZI010091063">
    <property type="protein sequence ID" value="MED6148771.1"/>
    <property type="molecule type" value="Genomic_DNA"/>
</dbReference>
<keyword evidence="3" id="KW-1185">Reference proteome</keyword>
<gene>
    <name evidence="2" type="ORF">PIB30_055973</name>
</gene>
<accession>A0ABU6TJ19</accession>
<name>A0ABU6TJ19_9FABA</name>
<comment type="caution">
    <text evidence="2">The sequence shown here is derived from an EMBL/GenBank/DDBJ whole genome shotgun (WGS) entry which is preliminary data.</text>
</comment>
<keyword evidence="1" id="KW-0175">Coiled coil</keyword>
<evidence type="ECO:0000313" key="3">
    <source>
        <dbReference type="Proteomes" id="UP001341840"/>
    </source>
</evidence>
<evidence type="ECO:0000313" key="2">
    <source>
        <dbReference type="EMBL" id="MED6148771.1"/>
    </source>
</evidence>
<protein>
    <submittedName>
        <fullName evidence="2">Uncharacterized protein</fullName>
    </submittedName>
</protein>
<reference evidence="2 3" key="1">
    <citation type="journal article" date="2023" name="Plants (Basel)">
        <title>Bridging the Gap: Combining Genomics and Transcriptomics Approaches to Understand Stylosanthes scabra, an Orphan Legume from the Brazilian Caatinga.</title>
        <authorList>
            <person name="Ferreira-Neto J.R.C."/>
            <person name="da Silva M.D."/>
            <person name="Binneck E."/>
            <person name="de Melo N.F."/>
            <person name="da Silva R.H."/>
            <person name="de Melo A.L.T.M."/>
            <person name="Pandolfi V."/>
            <person name="Bustamante F.O."/>
            <person name="Brasileiro-Vidal A.C."/>
            <person name="Benko-Iseppon A.M."/>
        </authorList>
    </citation>
    <scope>NUCLEOTIDE SEQUENCE [LARGE SCALE GENOMIC DNA]</scope>
    <source>
        <tissue evidence="2">Leaves</tissue>
    </source>
</reference>
<dbReference type="Proteomes" id="UP001341840">
    <property type="component" value="Unassembled WGS sequence"/>
</dbReference>
<organism evidence="2 3">
    <name type="scientific">Stylosanthes scabra</name>
    <dbReference type="NCBI Taxonomy" id="79078"/>
    <lineage>
        <taxon>Eukaryota</taxon>
        <taxon>Viridiplantae</taxon>
        <taxon>Streptophyta</taxon>
        <taxon>Embryophyta</taxon>
        <taxon>Tracheophyta</taxon>
        <taxon>Spermatophyta</taxon>
        <taxon>Magnoliopsida</taxon>
        <taxon>eudicotyledons</taxon>
        <taxon>Gunneridae</taxon>
        <taxon>Pentapetalae</taxon>
        <taxon>rosids</taxon>
        <taxon>fabids</taxon>
        <taxon>Fabales</taxon>
        <taxon>Fabaceae</taxon>
        <taxon>Papilionoideae</taxon>
        <taxon>50 kb inversion clade</taxon>
        <taxon>dalbergioids sensu lato</taxon>
        <taxon>Dalbergieae</taxon>
        <taxon>Pterocarpus clade</taxon>
        <taxon>Stylosanthes</taxon>
    </lineage>
</organism>
<sequence>MDPGHWRFFLMYQLKEETQEAIQEIEGCDQSYKELFQNDSLAQVLEKEHPVRVRGVGAGPCPTQIINHGTQQTSYAFHVDMEEYKKMIVELKAEAAEEKRKSQAMKTLVRYLIQHQGYNLPPTLLHR</sequence>
<feature type="coiled-coil region" evidence="1">
    <location>
        <begin position="81"/>
        <end position="108"/>
    </location>
</feature>